<dbReference type="GeneID" id="87844746"/>
<dbReference type="InterPro" id="IPR001810">
    <property type="entry name" value="F-box_dom"/>
</dbReference>
<dbReference type="AlphaFoldDB" id="A0AAE0H835"/>
<reference evidence="2" key="2">
    <citation type="submission" date="2023-06" db="EMBL/GenBank/DDBJ databases">
        <authorList>
            <consortium name="Lawrence Berkeley National Laboratory"/>
            <person name="Haridas S."/>
            <person name="Hensen N."/>
            <person name="Bonometti L."/>
            <person name="Westerberg I."/>
            <person name="Brannstrom I.O."/>
            <person name="Guillou S."/>
            <person name="Cros-Aarteil S."/>
            <person name="Calhoun S."/>
            <person name="Kuo A."/>
            <person name="Mondo S."/>
            <person name="Pangilinan J."/>
            <person name="Riley R."/>
            <person name="Labutti K."/>
            <person name="Andreopoulos B."/>
            <person name="Lipzen A."/>
            <person name="Chen C."/>
            <person name="Yanf M."/>
            <person name="Daum C."/>
            <person name="Ng V."/>
            <person name="Clum A."/>
            <person name="Steindorff A."/>
            <person name="Ohm R."/>
            <person name="Martin F."/>
            <person name="Silar P."/>
            <person name="Natvig D."/>
            <person name="Lalanne C."/>
            <person name="Gautier V."/>
            <person name="Ament-Velasquez S.L."/>
            <person name="Kruys A."/>
            <person name="Hutchinson M.I."/>
            <person name="Powell A.J."/>
            <person name="Barry K."/>
            <person name="Miller A.N."/>
            <person name="Grigoriev I.V."/>
            <person name="Debuchy R."/>
            <person name="Gladieux P."/>
            <person name="Thoren M.H."/>
            <person name="Johannesson H."/>
        </authorList>
    </citation>
    <scope>NUCLEOTIDE SEQUENCE</scope>
    <source>
        <strain evidence="2">CBS 168.71</strain>
    </source>
</reference>
<organism evidence="2 3">
    <name type="scientific">Chaetomium fimeti</name>
    <dbReference type="NCBI Taxonomy" id="1854472"/>
    <lineage>
        <taxon>Eukaryota</taxon>
        <taxon>Fungi</taxon>
        <taxon>Dikarya</taxon>
        <taxon>Ascomycota</taxon>
        <taxon>Pezizomycotina</taxon>
        <taxon>Sordariomycetes</taxon>
        <taxon>Sordariomycetidae</taxon>
        <taxon>Sordariales</taxon>
        <taxon>Chaetomiaceae</taxon>
        <taxon>Chaetomium</taxon>
    </lineage>
</organism>
<evidence type="ECO:0000259" key="1">
    <source>
        <dbReference type="Pfam" id="PF00646"/>
    </source>
</evidence>
<comment type="caution">
    <text evidence="2">The sequence shown here is derived from an EMBL/GenBank/DDBJ whole genome shotgun (WGS) entry which is preliminary data.</text>
</comment>
<name>A0AAE0H835_9PEZI</name>
<evidence type="ECO:0000313" key="2">
    <source>
        <dbReference type="EMBL" id="KAK3291596.1"/>
    </source>
</evidence>
<dbReference type="Proteomes" id="UP001278766">
    <property type="component" value="Unassembled WGS sequence"/>
</dbReference>
<dbReference type="EMBL" id="JAUEPN010000009">
    <property type="protein sequence ID" value="KAK3291596.1"/>
    <property type="molecule type" value="Genomic_DNA"/>
</dbReference>
<gene>
    <name evidence="2" type="ORF">B0H64DRAFT_469432</name>
</gene>
<protein>
    <recommendedName>
        <fullName evidence="1">F-box domain-containing protein</fullName>
    </recommendedName>
</protein>
<keyword evidence="3" id="KW-1185">Reference proteome</keyword>
<evidence type="ECO:0000313" key="3">
    <source>
        <dbReference type="Proteomes" id="UP001278766"/>
    </source>
</evidence>
<reference evidence="2" key="1">
    <citation type="journal article" date="2023" name="Mol. Phylogenet. Evol.">
        <title>Genome-scale phylogeny and comparative genomics of the fungal order Sordariales.</title>
        <authorList>
            <person name="Hensen N."/>
            <person name="Bonometti L."/>
            <person name="Westerberg I."/>
            <person name="Brannstrom I.O."/>
            <person name="Guillou S."/>
            <person name="Cros-Aarteil S."/>
            <person name="Calhoun S."/>
            <person name="Haridas S."/>
            <person name="Kuo A."/>
            <person name="Mondo S."/>
            <person name="Pangilinan J."/>
            <person name="Riley R."/>
            <person name="LaButti K."/>
            <person name="Andreopoulos B."/>
            <person name="Lipzen A."/>
            <person name="Chen C."/>
            <person name="Yan M."/>
            <person name="Daum C."/>
            <person name="Ng V."/>
            <person name="Clum A."/>
            <person name="Steindorff A."/>
            <person name="Ohm R.A."/>
            <person name="Martin F."/>
            <person name="Silar P."/>
            <person name="Natvig D.O."/>
            <person name="Lalanne C."/>
            <person name="Gautier V."/>
            <person name="Ament-Velasquez S.L."/>
            <person name="Kruys A."/>
            <person name="Hutchinson M.I."/>
            <person name="Powell A.J."/>
            <person name="Barry K."/>
            <person name="Miller A.N."/>
            <person name="Grigoriev I.V."/>
            <person name="Debuchy R."/>
            <person name="Gladieux P."/>
            <person name="Hiltunen Thoren M."/>
            <person name="Johannesson H."/>
        </authorList>
    </citation>
    <scope>NUCLEOTIDE SEQUENCE</scope>
    <source>
        <strain evidence="2">CBS 168.71</strain>
    </source>
</reference>
<proteinExistence type="predicted"/>
<dbReference type="RefSeq" id="XP_062655110.1">
    <property type="nucleotide sequence ID" value="XM_062807798.1"/>
</dbReference>
<accession>A0AAE0H835</accession>
<dbReference type="Pfam" id="PF00646">
    <property type="entry name" value="F-box"/>
    <property type="match status" value="1"/>
</dbReference>
<feature type="domain" description="F-box" evidence="1">
    <location>
        <begin position="69"/>
        <end position="106"/>
    </location>
</feature>
<sequence>MASTSDVPGRVGVDFGREYCSLAKPHTNCWRVPRVQVHGHSPYDDLLARPTASPPRISRPTSGGLGWFDDWPVELLMETLENLDFKSLSAFSRVSVAACNAVRALPAYRELLEHAGGALSVLGKTGLLAHHSVSSLRSALRSPYCAVCSRFGAFLFMPTCQRACAECLTRELEFMVDSPAHVRSFYGLTKDQMASIPELRILTGAYAGKPQRMGDCWIELYGSVVSVKQAGDLAAQLGVRPTSRYLGAQLYGEQPDPGRWEKQVEYTLDDIEVFRDCAYSGPSYVRFPFLAASGRVDNGRWCRGCLRTRSDFLAGKLPGEVITDVSTHAVGGCVATHIGAMASRLWSEEEFAKHVTHCYGARAFSARWHHVHQEMQERGFQPWRMAPVRHITALERARGPERKPYPRMADKYEEWKIMIEEHRQYVGDLAGDERPTVYSIPLWLGPTEY</sequence>